<dbReference type="RefSeq" id="WP_161260886.1">
    <property type="nucleotide sequence ID" value="NZ_JAFBDC010000006.1"/>
</dbReference>
<sequence>MSEHLLRPIPELAYLNAANTPRYRLIMRFFYEQHLRLHYWLKPEEVFEGVCRFQLLPNYSMDQCQQDLNALVQWKNLAPRHDGGRSSTIEEYLRKKYRYQMTPYSVEIERMVAGLETIRGYGGSLEPTLLDTISANLRRIIEGQGDFSADEALPLWRTTYEAFTKLTENASDYIASLQSAKAEELMATEAFLVYKNTLTEYLRNFVQNLQRSAFRIEGLLETVPPGTMERLCQKVLRDLAALPVIDDRPSEVEEADRFTREWRALVRWFIGEDGETSDIQYLEQASKDTIAKIVRCALRIQEKRLSGLSRRRELAYLGQWFASLENDVERAHRLAAAAFGLYRTRHFQGHDHKGTESADLAMWTGAPNAYALRSRSRQRRREGGTDAIADHSRQKRAARQVYLAERKAEQDLLAQFVAQGQVRISEMPEVSPFLRTHLLYWISRCMNQQGKSFRTPEGVRISLRHPDGGRALLRCLDGALDMPNYILHFEGEAQ</sequence>
<dbReference type="InterPro" id="IPR013493">
    <property type="entry name" value="CHP02677"/>
</dbReference>
<evidence type="ECO:0000313" key="1">
    <source>
        <dbReference type="EMBL" id="MZP42317.1"/>
    </source>
</evidence>
<dbReference type="EMBL" id="WXEX01000003">
    <property type="protein sequence ID" value="MZP42317.1"/>
    <property type="molecule type" value="Genomic_DNA"/>
</dbReference>
<name>A0A845L6L6_HELGE</name>
<dbReference type="NCBIfam" id="TIGR02677">
    <property type="entry name" value="TIGR02677 family protein"/>
    <property type="match status" value="1"/>
</dbReference>
<dbReference type="AlphaFoldDB" id="A0A845L6L6"/>
<comment type="caution">
    <text evidence="1">The sequence shown here is derived from an EMBL/GenBank/DDBJ whole genome shotgun (WGS) entry which is preliminary data.</text>
</comment>
<gene>
    <name evidence="1" type="ORF">GTO89_04580</name>
</gene>
<proteinExistence type="predicted"/>
<dbReference type="Pfam" id="PF09660">
    <property type="entry name" value="DUF2397"/>
    <property type="match status" value="1"/>
</dbReference>
<dbReference type="OrthoDB" id="1639410at2"/>
<organism evidence="1 2">
    <name type="scientific">Heliomicrobium gestii</name>
    <name type="common">Heliobacterium gestii</name>
    <dbReference type="NCBI Taxonomy" id="2699"/>
    <lineage>
        <taxon>Bacteria</taxon>
        <taxon>Bacillati</taxon>
        <taxon>Bacillota</taxon>
        <taxon>Clostridia</taxon>
        <taxon>Eubacteriales</taxon>
        <taxon>Heliobacteriaceae</taxon>
        <taxon>Heliomicrobium</taxon>
    </lineage>
</organism>
<accession>A0A845L6L6</accession>
<reference evidence="1 2" key="1">
    <citation type="submission" date="2020-01" db="EMBL/GenBank/DDBJ databases">
        <title>Whole genome sequence of Heliobacterium gestii DSM 11169.</title>
        <authorList>
            <person name="Kyndt J.A."/>
            <person name="Meyer T.E."/>
        </authorList>
    </citation>
    <scope>NUCLEOTIDE SEQUENCE [LARGE SCALE GENOMIC DNA]</scope>
    <source>
        <strain evidence="1 2">DSM 11169</strain>
    </source>
</reference>
<evidence type="ECO:0000313" key="2">
    <source>
        <dbReference type="Proteomes" id="UP000471031"/>
    </source>
</evidence>
<protein>
    <submittedName>
        <fullName evidence="1">TIGR02677 family protein</fullName>
    </submittedName>
</protein>
<keyword evidence="2" id="KW-1185">Reference proteome</keyword>
<dbReference type="Proteomes" id="UP000471031">
    <property type="component" value="Unassembled WGS sequence"/>
</dbReference>